<evidence type="ECO:0000256" key="2">
    <source>
        <dbReference type="ARBA" id="ARBA00023125"/>
    </source>
</evidence>
<dbReference type="InterPro" id="IPR019888">
    <property type="entry name" value="Tscrpt_reg_AsnC-like"/>
</dbReference>
<dbReference type="PROSITE" id="PS50956">
    <property type="entry name" value="HTH_ASNC_2"/>
    <property type="match status" value="1"/>
</dbReference>
<dbReference type="InterPro" id="IPR036390">
    <property type="entry name" value="WH_DNA-bd_sf"/>
</dbReference>
<proteinExistence type="predicted"/>
<dbReference type="SUPFAM" id="SSF54909">
    <property type="entry name" value="Dimeric alpha+beta barrel"/>
    <property type="match status" value="1"/>
</dbReference>
<dbReference type="PANTHER" id="PTHR30154">
    <property type="entry name" value="LEUCINE-RESPONSIVE REGULATORY PROTEIN"/>
    <property type="match status" value="1"/>
</dbReference>
<accession>A0A1G5XGC9</accession>
<evidence type="ECO:0000313" key="6">
    <source>
        <dbReference type="Proteomes" id="UP000323439"/>
    </source>
</evidence>
<dbReference type="InterPro" id="IPR036388">
    <property type="entry name" value="WH-like_DNA-bd_sf"/>
</dbReference>
<dbReference type="PANTHER" id="PTHR30154:SF34">
    <property type="entry name" value="TRANSCRIPTIONAL REGULATOR AZLB"/>
    <property type="match status" value="1"/>
</dbReference>
<dbReference type="Pfam" id="PF13412">
    <property type="entry name" value="HTH_24"/>
    <property type="match status" value="1"/>
</dbReference>
<dbReference type="Gene3D" id="1.10.10.10">
    <property type="entry name" value="Winged helix-like DNA-binding domain superfamily/Winged helix DNA-binding domain"/>
    <property type="match status" value="1"/>
</dbReference>
<dbReference type="PRINTS" id="PR00033">
    <property type="entry name" value="HTHASNC"/>
</dbReference>
<reference evidence="5 6" key="1">
    <citation type="submission" date="2016-10" db="EMBL/GenBank/DDBJ databases">
        <authorList>
            <person name="Varghese N."/>
            <person name="Submissions S."/>
        </authorList>
    </citation>
    <scope>NUCLEOTIDE SEQUENCE [LARGE SCALE GENOMIC DNA]</scope>
    <source>
        <strain evidence="5 6">DSM 16643</strain>
    </source>
</reference>
<dbReference type="InterPro" id="IPR000485">
    <property type="entry name" value="AsnC-type_HTH_dom"/>
</dbReference>
<dbReference type="AlphaFoldDB" id="A0A1G5XGC9"/>
<evidence type="ECO:0000256" key="1">
    <source>
        <dbReference type="ARBA" id="ARBA00023015"/>
    </source>
</evidence>
<sequence>MVKEKDNIVKLDETDVKILKIINKDVRTSYRQISRDLDVSVGTIHNRIDKMVKTGVIKKFSPVIDHEKLGFVLTTIIGVRVKGGKLKNWEEKTFFNKNVVGIYDVTGEYDAFLIAKFRNTNELNSFIKELLKDPIIERTYTQTVLDVIKEDMGSSNIL</sequence>
<dbReference type="GO" id="GO:0005829">
    <property type="term" value="C:cytosol"/>
    <property type="evidence" value="ECO:0007669"/>
    <property type="project" value="TreeGrafter"/>
</dbReference>
<evidence type="ECO:0000313" key="5">
    <source>
        <dbReference type="EMBL" id="SDA69463.1"/>
    </source>
</evidence>
<dbReference type="Pfam" id="PF01037">
    <property type="entry name" value="AsnC_trans_reg"/>
    <property type="match status" value="1"/>
</dbReference>
<organism evidence="5 6">
    <name type="scientific">Methanobrevibacter millerae</name>
    <dbReference type="NCBI Taxonomy" id="230361"/>
    <lineage>
        <taxon>Archaea</taxon>
        <taxon>Methanobacteriati</taxon>
        <taxon>Methanobacteriota</taxon>
        <taxon>Methanomada group</taxon>
        <taxon>Methanobacteria</taxon>
        <taxon>Methanobacteriales</taxon>
        <taxon>Methanobacteriaceae</taxon>
        <taxon>Methanobrevibacter</taxon>
    </lineage>
</organism>
<keyword evidence="1" id="KW-0805">Transcription regulation</keyword>
<dbReference type="OrthoDB" id="6995at2157"/>
<keyword evidence="3" id="KW-0804">Transcription</keyword>
<dbReference type="SMART" id="SM00344">
    <property type="entry name" value="HTH_ASNC"/>
    <property type="match status" value="1"/>
</dbReference>
<dbReference type="InterPro" id="IPR011991">
    <property type="entry name" value="ArsR-like_HTH"/>
</dbReference>
<dbReference type="CDD" id="cd00090">
    <property type="entry name" value="HTH_ARSR"/>
    <property type="match status" value="1"/>
</dbReference>
<dbReference type="STRING" id="230361.sm9_2044"/>
<keyword evidence="2" id="KW-0238">DNA-binding</keyword>
<dbReference type="EMBL" id="FMXB01000023">
    <property type="protein sequence ID" value="SDA69463.1"/>
    <property type="molecule type" value="Genomic_DNA"/>
</dbReference>
<feature type="domain" description="HTH asnC-type" evidence="4">
    <location>
        <begin position="11"/>
        <end position="72"/>
    </location>
</feature>
<keyword evidence="6" id="KW-1185">Reference proteome</keyword>
<dbReference type="Gene3D" id="3.30.70.920">
    <property type="match status" value="1"/>
</dbReference>
<dbReference type="InterPro" id="IPR011008">
    <property type="entry name" value="Dimeric_a/b-barrel"/>
</dbReference>
<dbReference type="SUPFAM" id="SSF46785">
    <property type="entry name" value="Winged helix' DNA-binding domain"/>
    <property type="match status" value="1"/>
</dbReference>
<name>A0A1G5XGC9_9EURY</name>
<dbReference type="InterPro" id="IPR019887">
    <property type="entry name" value="Tscrpt_reg_AsnC/Lrp_C"/>
</dbReference>
<protein>
    <submittedName>
        <fullName evidence="5">Lrp/AsnC family transcriptional regulator, regulator for asnA, asnC and gidA</fullName>
    </submittedName>
</protein>
<dbReference type="RefSeq" id="WP_149732706.1">
    <property type="nucleotide sequence ID" value="NZ_FMXB01000023.1"/>
</dbReference>
<evidence type="ECO:0000256" key="3">
    <source>
        <dbReference type="ARBA" id="ARBA00023163"/>
    </source>
</evidence>
<evidence type="ECO:0000259" key="4">
    <source>
        <dbReference type="PROSITE" id="PS50956"/>
    </source>
</evidence>
<dbReference type="GO" id="GO:0043565">
    <property type="term" value="F:sequence-specific DNA binding"/>
    <property type="evidence" value="ECO:0007669"/>
    <property type="project" value="InterPro"/>
</dbReference>
<gene>
    <name evidence="5" type="ORF">SAMN02910315_02228</name>
</gene>
<dbReference type="GO" id="GO:0043200">
    <property type="term" value="P:response to amino acid"/>
    <property type="evidence" value="ECO:0007669"/>
    <property type="project" value="TreeGrafter"/>
</dbReference>
<dbReference type="Proteomes" id="UP000323439">
    <property type="component" value="Unassembled WGS sequence"/>
</dbReference>